<reference evidence="1 2" key="1">
    <citation type="journal article" date="2019" name="Sci. Rep.">
        <title>Orb-weaving spider Araneus ventricosus genome elucidates the spidroin gene catalogue.</title>
        <authorList>
            <person name="Kono N."/>
            <person name="Nakamura H."/>
            <person name="Ohtoshi R."/>
            <person name="Moran D.A.P."/>
            <person name="Shinohara A."/>
            <person name="Yoshida Y."/>
            <person name="Fujiwara M."/>
            <person name="Mori M."/>
            <person name="Tomita M."/>
            <person name="Arakawa K."/>
        </authorList>
    </citation>
    <scope>NUCLEOTIDE SEQUENCE [LARGE SCALE GENOMIC DNA]</scope>
</reference>
<protein>
    <submittedName>
        <fullName evidence="1">Uncharacterized protein</fullName>
    </submittedName>
</protein>
<evidence type="ECO:0000313" key="2">
    <source>
        <dbReference type="Proteomes" id="UP000499080"/>
    </source>
</evidence>
<sequence length="92" mass="10646">MFLRNILREQRKGNNAPCRICHLPQHTLRYIDSLIQRRHFSSSPFETGNFELDSPNLGALLPHQPLLYPSLKAQVNELWLARIIGPLISLIF</sequence>
<organism evidence="1 2">
    <name type="scientific">Araneus ventricosus</name>
    <name type="common">Orbweaver spider</name>
    <name type="synonym">Epeira ventricosa</name>
    <dbReference type="NCBI Taxonomy" id="182803"/>
    <lineage>
        <taxon>Eukaryota</taxon>
        <taxon>Metazoa</taxon>
        <taxon>Ecdysozoa</taxon>
        <taxon>Arthropoda</taxon>
        <taxon>Chelicerata</taxon>
        <taxon>Arachnida</taxon>
        <taxon>Araneae</taxon>
        <taxon>Araneomorphae</taxon>
        <taxon>Entelegynae</taxon>
        <taxon>Araneoidea</taxon>
        <taxon>Araneidae</taxon>
        <taxon>Araneus</taxon>
    </lineage>
</organism>
<evidence type="ECO:0000313" key="1">
    <source>
        <dbReference type="EMBL" id="GBN93083.1"/>
    </source>
</evidence>
<name>A0A4Y2SZK0_ARAVE</name>
<dbReference type="AlphaFoldDB" id="A0A4Y2SZK0"/>
<dbReference type="EMBL" id="BGPR01024763">
    <property type="protein sequence ID" value="GBN93083.1"/>
    <property type="molecule type" value="Genomic_DNA"/>
</dbReference>
<proteinExistence type="predicted"/>
<gene>
    <name evidence="1" type="ORF">AVEN_207975_1</name>
</gene>
<dbReference type="Proteomes" id="UP000499080">
    <property type="component" value="Unassembled WGS sequence"/>
</dbReference>
<keyword evidence="2" id="KW-1185">Reference proteome</keyword>
<accession>A0A4Y2SZK0</accession>
<comment type="caution">
    <text evidence="1">The sequence shown here is derived from an EMBL/GenBank/DDBJ whole genome shotgun (WGS) entry which is preliminary data.</text>
</comment>